<dbReference type="EMBL" id="CM037158">
    <property type="protein sequence ID" value="KAH7851940.1"/>
    <property type="molecule type" value="Genomic_DNA"/>
</dbReference>
<comment type="caution">
    <text evidence="1">The sequence shown here is derived from an EMBL/GenBank/DDBJ whole genome shotgun (WGS) entry which is preliminary data.</text>
</comment>
<evidence type="ECO:0000313" key="2">
    <source>
        <dbReference type="Proteomes" id="UP000828048"/>
    </source>
</evidence>
<reference evidence="1 2" key="1">
    <citation type="journal article" date="2021" name="Hortic Res">
        <title>High-quality reference genome and annotation aids understanding of berry development for evergreen blueberry (Vaccinium darrowii).</title>
        <authorList>
            <person name="Yu J."/>
            <person name="Hulse-Kemp A.M."/>
            <person name="Babiker E."/>
            <person name="Staton M."/>
        </authorList>
    </citation>
    <scope>NUCLEOTIDE SEQUENCE [LARGE SCALE GENOMIC DNA]</scope>
    <source>
        <strain evidence="2">cv. NJ 8807/NJ 8810</strain>
        <tissue evidence="1">Young leaf</tissue>
    </source>
</reference>
<proteinExistence type="predicted"/>
<keyword evidence="2" id="KW-1185">Reference proteome</keyword>
<sequence length="207" mass="24174">MPSIQTIISAAASAAATAMVIRSVAKDIIPYEFQNYLFLKIHRFLSAFANELTLIIEEYDGLYPNHLFESAEVYLATVIAPDTKRFKVTKPEEEKQIMVWMENNEELYDLFCGFPIKWRLVCQQQGKFVATEEYYGGSIRETEVRFFELVFHKKIKDKSDAIWSGLVIREYLPYILEKSKMLKEENKTLKLWTLKIDRVMGGPRRNP</sequence>
<evidence type="ECO:0000313" key="1">
    <source>
        <dbReference type="EMBL" id="KAH7851940.1"/>
    </source>
</evidence>
<organism evidence="1 2">
    <name type="scientific">Vaccinium darrowii</name>
    <dbReference type="NCBI Taxonomy" id="229202"/>
    <lineage>
        <taxon>Eukaryota</taxon>
        <taxon>Viridiplantae</taxon>
        <taxon>Streptophyta</taxon>
        <taxon>Embryophyta</taxon>
        <taxon>Tracheophyta</taxon>
        <taxon>Spermatophyta</taxon>
        <taxon>Magnoliopsida</taxon>
        <taxon>eudicotyledons</taxon>
        <taxon>Gunneridae</taxon>
        <taxon>Pentapetalae</taxon>
        <taxon>asterids</taxon>
        <taxon>Ericales</taxon>
        <taxon>Ericaceae</taxon>
        <taxon>Vaccinioideae</taxon>
        <taxon>Vaccinieae</taxon>
        <taxon>Vaccinium</taxon>
    </lineage>
</organism>
<protein>
    <submittedName>
        <fullName evidence="1">Uncharacterized protein</fullName>
    </submittedName>
</protein>
<accession>A0ACB7YGM1</accession>
<gene>
    <name evidence="1" type="ORF">Vadar_018560</name>
</gene>
<name>A0ACB7YGM1_9ERIC</name>
<dbReference type="Proteomes" id="UP000828048">
    <property type="component" value="Chromosome 8"/>
</dbReference>